<evidence type="ECO:0000256" key="2">
    <source>
        <dbReference type="SAM" id="SignalP"/>
    </source>
</evidence>
<feature type="region of interest" description="Disordered" evidence="1">
    <location>
        <begin position="78"/>
        <end position="103"/>
    </location>
</feature>
<sequence>MMIHSKPTARILLSLALSLPTLADNTPPKIAGCTALDCPNDGWDSCTVADETYVGVGVSRIADTPTALGDISLVKGVNISSSPGDPRNGGGDGGSDHGADESRPYRSVYYLGTPENLDVSSLSGCAVVFNDPPTEQFDTPKVNRSSVNTDIQASTGTCPDVIEQSCIDALTRQARGVDYQSSSGNACSSLERDLRDNAPKECSDLTGAGDGLGNFTVVSLGGLSAISSSQNSSSDCWPVLPKSDNLVLFAEDTVMGNYTNEGNLAEVYKITPILTVFTSANSSNDDPSAQLTCLKVVTTQNTEDAEGTGEDAAPLSTASMVGVSVATFVAVMFTLL</sequence>
<comment type="caution">
    <text evidence="3">The sequence shown here is derived from an EMBL/GenBank/DDBJ whole genome shotgun (WGS) entry which is preliminary data.</text>
</comment>
<keyword evidence="2" id="KW-0732">Signal</keyword>
<evidence type="ECO:0000313" key="4">
    <source>
        <dbReference type="Proteomes" id="UP001610432"/>
    </source>
</evidence>
<protein>
    <submittedName>
        <fullName evidence="3">Uncharacterized protein</fullName>
    </submittedName>
</protein>
<dbReference type="RefSeq" id="XP_070889133.1">
    <property type="nucleotide sequence ID" value="XM_071028436.1"/>
</dbReference>
<proteinExistence type="predicted"/>
<dbReference type="EMBL" id="JBFXLQ010000007">
    <property type="protein sequence ID" value="KAL2870154.1"/>
    <property type="molecule type" value="Genomic_DNA"/>
</dbReference>
<feature type="compositionally biased region" description="Basic and acidic residues" evidence="1">
    <location>
        <begin position="94"/>
        <end position="103"/>
    </location>
</feature>
<evidence type="ECO:0000313" key="3">
    <source>
        <dbReference type="EMBL" id="KAL2870154.1"/>
    </source>
</evidence>
<feature type="chain" id="PRO_5046028254" evidence="2">
    <location>
        <begin position="24"/>
        <end position="336"/>
    </location>
</feature>
<organism evidence="3 4">
    <name type="scientific">Aspergillus lucknowensis</name>
    <dbReference type="NCBI Taxonomy" id="176173"/>
    <lineage>
        <taxon>Eukaryota</taxon>
        <taxon>Fungi</taxon>
        <taxon>Dikarya</taxon>
        <taxon>Ascomycota</taxon>
        <taxon>Pezizomycotina</taxon>
        <taxon>Eurotiomycetes</taxon>
        <taxon>Eurotiomycetidae</taxon>
        <taxon>Eurotiales</taxon>
        <taxon>Aspergillaceae</taxon>
        <taxon>Aspergillus</taxon>
        <taxon>Aspergillus subgen. Nidulantes</taxon>
    </lineage>
</organism>
<evidence type="ECO:0000256" key="1">
    <source>
        <dbReference type="SAM" id="MobiDB-lite"/>
    </source>
</evidence>
<accession>A0ABR4M065</accession>
<name>A0ABR4M065_9EURO</name>
<gene>
    <name evidence="3" type="ORF">BJX67DRAFT_346672</name>
</gene>
<dbReference type="Proteomes" id="UP001610432">
    <property type="component" value="Unassembled WGS sequence"/>
</dbReference>
<feature type="signal peptide" evidence="2">
    <location>
        <begin position="1"/>
        <end position="23"/>
    </location>
</feature>
<reference evidence="3 4" key="1">
    <citation type="submission" date="2024-07" db="EMBL/GenBank/DDBJ databases">
        <title>Section-level genome sequencing and comparative genomics of Aspergillus sections Usti and Cavernicolus.</title>
        <authorList>
            <consortium name="Lawrence Berkeley National Laboratory"/>
            <person name="Nybo J.L."/>
            <person name="Vesth T.C."/>
            <person name="Theobald S."/>
            <person name="Frisvad J.C."/>
            <person name="Larsen T.O."/>
            <person name="Kjaerboelling I."/>
            <person name="Rothschild-Mancinelli K."/>
            <person name="Lyhne E.K."/>
            <person name="Kogle M.E."/>
            <person name="Barry K."/>
            <person name="Clum A."/>
            <person name="Na H."/>
            <person name="Ledsgaard L."/>
            <person name="Lin J."/>
            <person name="Lipzen A."/>
            <person name="Kuo A."/>
            <person name="Riley R."/>
            <person name="Mondo S."/>
            <person name="Labutti K."/>
            <person name="Haridas S."/>
            <person name="Pangalinan J."/>
            <person name="Salamov A.A."/>
            <person name="Simmons B.A."/>
            <person name="Magnuson J.K."/>
            <person name="Chen J."/>
            <person name="Drula E."/>
            <person name="Henrissat B."/>
            <person name="Wiebenga A."/>
            <person name="Lubbers R.J."/>
            <person name="Gomes A.C."/>
            <person name="Macurrencykelacurrency M.R."/>
            <person name="Stajich J."/>
            <person name="Grigoriev I.V."/>
            <person name="Mortensen U.H."/>
            <person name="De Vries R.P."/>
            <person name="Baker S.E."/>
            <person name="Andersen M.R."/>
        </authorList>
    </citation>
    <scope>NUCLEOTIDE SEQUENCE [LARGE SCALE GENOMIC DNA]</scope>
    <source>
        <strain evidence="3 4">CBS 449.75</strain>
    </source>
</reference>
<keyword evidence="4" id="KW-1185">Reference proteome</keyword>
<dbReference type="GeneID" id="98143508"/>